<gene>
    <name evidence="2" type="ORF">SAMN04487894_101296</name>
</gene>
<dbReference type="EMBL" id="FMZO01000001">
    <property type="protein sequence ID" value="SDC08588.1"/>
    <property type="molecule type" value="Genomic_DNA"/>
</dbReference>
<dbReference type="STRING" id="1285928.SAMN04487894_101296"/>
<evidence type="ECO:0000313" key="2">
    <source>
        <dbReference type="EMBL" id="SDC08588.1"/>
    </source>
</evidence>
<accession>A0A1G6IQ16</accession>
<name>A0A1G6IQ16_NIADE</name>
<dbReference type="Pfam" id="PF08592">
    <property type="entry name" value="Anthrone_oxy"/>
    <property type="match status" value="1"/>
</dbReference>
<keyword evidence="1" id="KW-0812">Transmembrane</keyword>
<protein>
    <submittedName>
        <fullName evidence="2">Uncharacterized membrane protein</fullName>
    </submittedName>
</protein>
<feature type="transmembrane region" description="Helical" evidence="1">
    <location>
        <begin position="132"/>
        <end position="150"/>
    </location>
</feature>
<sequence length="151" mass="17015">MALLLVALMAGLFFSFSIAVTRGLKKPDDKSYLQAMQKINKEILNPVFLFCFIGAPLFLAGTALIRFFEDPVLFIWMLVTALVYIGGVFVVTMLCNVPLNNYLEQQDIGKLDAEAAKSVRSRFETSWNRYNHIRTLFSILACGMMLCIGIF</sequence>
<dbReference type="AlphaFoldDB" id="A0A1G6IQ16"/>
<evidence type="ECO:0000313" key="3">
    <source>
        <dbReference type="Proteomes" id="UP000198757"/>
    </source>
</evidence>
<dbReference type="InterPro" id="IPR013901">
    <property type="entry name" value="Anthrone_oxy"/>
</dbReference>
<proteinExistence type="predicted"/>
<evidence type="ECO:0000256" key="1">
    <source>
        <dbReference type="SAM" id="Phobius"/>
    </source>
</evidence>
<dbReference type="Proteomes" id="UP000198757">
    <property type="component" value="Unassembled WGS sequence"/>
</dbReference>
<feature type="transmembrane region" description="Helical" evidence="1">
    <location>
        <begin position="43"/>
        <end position="65"/>
    </location>
</feature>
<reference evidence="3" key="1">
    <citation type="submission" date="2016-10" db="EMBL/GenBank/DDBJ databases">
        <authorList>
            <person name="Varghese N."/>
            <person name="Submissions S."/>
        </authorList>
    </citation>
    <scope>NUCLEOTIDE SEQUENCE [LARGE SCALE GENOMIC DNA]</scope>
    <source>
        <strain evidence="3">DSM 25811 / CCM 8410 / LMG 26954 / E90</strain>
    </source>
</reference>
<feature type="transmembrane region" description="Helical" evidence="1">
    <location>
        <begin position="72"/>
        <end position="94"/>
    </location>
</feature>
<keyword evidence="1" id="KW-0472">Membrane</keyword>
<keyword evidence="1" id="KW-1133">Transmembrane helix</keyword>
<organism evidence="2 3">
    <name type="scientific">Niabella drilacis (strain DSM 25811 / CCM 8410 / CCUG 62505 / LMG 26954 / E90)</name>
    <dbReference type="NCBI Taxonomy" id="1285928"/>
    <lineage>
        <taxon>Bacteria</taxon>
        <taxon>Pseudomonadati</taxon>
        <taxon>Bacteroidota</taxon>
        <taxon>Chitinophagia</taxon>
        <taxon>Chitinophagales</taxon>
        <taxon>Chitinophagaceae</taxon>
        <taxon>Niabella</taxon>
    </lineage>
</organism>
<keyword evidence="3" id="KW-1185">Reference proteome</keyword>